<keyword evidence="6 7" id="KW-0012">Acyltransferase</keyword>
<dbReference type="GO" id="GO:0016746">
    <property type="term" value="F:acyltransferase activity"/>
    <property type="evidence" value="ECO:0007669"/>
    <property type="project" value="UniProtKB-KW"/>
</dbReference>
<evidence type="ECO:0000256" key="3">
    <source>
        <dbReference type="ARBA" id="ARBA00022519"/>
    </source>
</evidence>
<protein>
    <submittedName>
        <fullName evidence="7">Lipid A biosynthesis lauroyl acyltransferase</fullName>
    </submittedName>
</protein>
<reference evidence="8" key="1">
    <citation type="journal article" date="2019" name="Int. J. Syst. Evol. Microbiol.">
        <title>The Global Catalogue of Microorganisms (GCM) 10K type strain sequencing project: providing services to taxonomists for standard genome sequencing and annotation.</title>
        <authorList>
            <consortium name="The Broad Institute Genomics Platform"/>
            <consortium name="The Broad Institute Genome Sequencing Center for Infectious Disease"/>
            <person name="Wu L."/>
            <person name="Ma J."/>
        </authorList>
    </citation>
    <scope>NUCLEOTIDE SEQUENCE [LARGE SCALE GENOMIC DNA]</scope>
    <source>
        <strain evidence="8">CGMCC 1.12766</strain>
    </source>
</reference>
<evidence type="ECO:0000313" key="8">
    <source>
        <dbReference type="Proteomes" id="UP000648722"/>
    </source>
</evidence>
<dbReference type="PANTHER" id="PTHR30606">
    <property type="entry name" value="LIPID A BIOSYNTHESIS LAUROYL ACYLTRANSFERASE"/>
    <property type="match status" value="1"/>
</dbReference>
<keyword evidence="2" id="KW-1003">Cell membrane</keyword>
<dbReference type="EMBL" id="BMFS01000011">
    <property type="protein sequence ID" value="GGH05687.1"/>
    <property type="molecule type" value="Genomic_DNA"/>
</dbReference>
<name>A0ABQ1XWQ0_9PROT</name>
<sequence>MGWRAEALGWDGYQSLVRAMSVEAASDFGASVGGRLGPLLSPHKVARRNMELVFPDAGAREIDALLVAMWDNIGRLLGEFPNLHRMDLKATGESIRLEGRDVIDELAAKGDPVVFVGGHFANWEVLAAVLANAMPKCRMTYRHANNPLIDRRIVNQRAAYGVEIFAPKGEAGAKEALKALQTGHSVALMNDQKMNDGIEAPFFGLPAMTASGPARMALKYDAPLVPMSVVRRHGANFTVKVYEPLPRPQAADRTQAILEMVTAVNRFIEARILETPAQWFWVHRRFAKNVYRKAAG</sequence>
<proteinExistence type="predicted"/>
<evidence type="ECO:0000256" key="1">
    <source>
        <dbReference type="ARBA" id="ARBA00004533"/>
    </source>
</evidence>
<keyword evidence="8" id="KW-1185">Reference proteome</keyword>
<organism evidence="7 8">
    <name type="scientific">Glycocaulis albus</name>
    <dbReference type="NCBI Taxonomy" id="1382801"/>
    <lineage>
        <taxon>Bacteria</taxon>
        <taxon>Pseudomonadati</taxon>
        <taxon>Pseudomonadota</taxon>
        <taxon>Alphaproteobacteria</taxon>
        <taxon>Maricaulales</taxon>
        <taxon>Maricaulaceae</taxon>
        <taxon>Glycocaulis</taxon>
    </lineage>
</organism>
<gene>
    <name evidence="7" type="ORF">GCM10007420_22710</name>
</gene>
<evidence type="ECO:0000256" key="6">
    <source>
        <dbReference type="ARBA" id="ARBA00023315"/>
    </source>
</evidence>
<evidence type="ECO:0000256" key="2">
    <source>
        <dbReference type="ARBA" id="ARBA00022475"/>
    </source>
</evidence>
<evidence type="ECO:0000256" key="5">
    <source>
        <dbReference type="ARBA" id="ARBA00023136"/>
    </source>
</evidence>
<evidence type="ECO:0000313" key="7">
    <source>
        <dbReference type="EMBL" id="GGH05687.1"/>
    </source>
</evidence>
<accession>A0ABQ1XWQ0</accession>
<dbReference type="PANTHER" id="PTHR30606:SF10">
    <property type="entry name" value="PHOSPHATIDYLINOSITOL MANNOSIDE ACYLTRANSFERASE"/>
    <property type="match status" value="1"/>
</dbReference>
<comment type="subcellular location">
    <subcellularLocation>
        <location evidence="1">Cell inner membrane</location>
    </subcellularLocation>
</comment>
<keyword evidence="3" id="KW-0997">Cell inner membrane</keyword>
<keyword evidence="4" id="KW-0808">Transferase</keyword>
<dbReference type="Pfam" id="PF03279">
    <property type="entry name" value="Lip_A_acyltrans"/>
    <property type="match status" value="1"/>
</dbReference>
<dbReference type="CDD" id="cd07984">
    <property type="entry name" value="LPLAT_LABLAT-like"/>
    <property type="match status" value="1"/>
</dbReference>
<keyword evidence="5" id="KW-0472">Membrane</keyword>
<dbReference type="InterPro" id="IPR004960">
    <property type="entry name" value="LipA_acyltrans"/>
</dbReference>
<evidence type="ECO:0000256" key="4">
    <source>
        <dbReference type="ARBA" id="ARBA00022679"/>
    </source>
</evidence>
<comment type="caution">
    <text evidence="7">The sequence shown here is derived from an EMBL/GenBank/DDBJ whole genome shotgun (WGS) entry which is preliminary data.</text>
</comment>
<dbReference type="Proteomes" id="UP000648722">
    <property type="component" value="Unassembled WGS sequence"/>
</dbReference>